<evidence type="ECO:0000313" key="2">
    <source>
        <dbReference type="Proteomes" id="UP000510621"/>
    </source>
</evidence>
<reference evidence="1" key="1">
    <citation type="submission" date="2020-06" db="EMBL/GenBank/DDBJ databases">
        <title>Analysis procedures for assessing recovery of high quality, complete, closed genomes from Nanopore long read metagenome sequencing.</title>
        <authorList>
            <person name="Bessarab I."/>
            <person name="Arumugam K."/>
            <person name="Haryono M."/>
            <person name="Liu X."/>
            <person name="Roy S."/>
            <person name="Zuniga-Montanez R.E."/>
            <person name="Qiu G."/>
            <person name="Drautz-Moses D.I."/>
            <person name="Law Y.Y."/>
            <person name="Wuertz S."/>
            <person name="Lauro F.M."/>
            <person name="Huson D.H."/>
            <person name="Williams R.B."/>
        </authorList>
    </citation>
    <scope>NUCLEOTIDE SEQUENCE [LARGE SCALE GENOMIC DNA]</scope>
    <source>
        <strain evidence="1">SSD2</strain>
    </source>
</reference>
<accession>A0A7L6ASX1</accession>
<dbReference type="KEGG" id="this:HZT40_11730"/>
<evidence type="ECO:0008006" key="3">
    <source>
        <dbReference type="Google" id="ProtNLM"/>
    </source>
</evidence>
<dbReference type="Proteomes" id="UP000510621">
    <property type="component" value="Chromosome"/>
</dbReference>
<sequence>MKRVNQLINKGIDERLHQLDELTEVIAHFFSIPAENRFWPLLKNQRITLLTDDPHFATQARFQQSLLCKHLSKCLNTKIRNADIKVIGLPVASFEQKMGKFRFSSNTANIVQSIAQSIDDKELQTAIRQLARTASRQSPDA</sequence>
<organism evidence="1 2">
    <name type="scientific">Candidatus Thiothrix singaporensis</name>
    <dbReference type="NCBI Taxonomy" id="2799669"/>
    <lineage>
        <taxon>Bacteria</taxon>
        <taxon>Pseudomonadati</taxon>
        <taxon>Pseudomonadota</taxon>
        <taxon>Gammaproteobacteria</taxon>
        <taxon>Thiotrichales</taxon>
        <taxon>Thiotrichaceae</taxon>
        <taxon>Thiothrix</taxon>
    </lineage>
</organism>
<keyword evidence="2" id="KW-1185">Reference proteome</keyword>
<dbReference type="EMBL" id="CP059265">
    <property type="protein sequence ID" value="QLQ32148.1"/>
    <property type="molecule type" value="Genomic_DNA"/>
</dbReference>
<proteinExistence type="predicted"/>
<evidence type="ECO:0000313" key="1">
    <source>
        <dbReference type="EMBL" id="QLQ32148.1"/>
    </source>
</evidence>
<name>A0A7L6ASX1_9GAMM</name>
<protein>
    <recommendedName>
        <fullName evidence="3">DUF721 domain-containing protein</fullName>
    </recommendedName>
</protein>
<gene>
    <name evidence="1" type="ORF">HZT40_11730</name>
</gene>
<dbReference type="AlphaFoldDB" id="A0A7L6ASX1"/>